<dbReference type="InterPro" id="IPR002123">
    <property type="entry name" value="Plipid/glycerol_acylTrfase"/>
</dbReference>
<evidence type="ECO:0000256" key="3">
    <source>
        <dbReference type="ARBA" id="ARBA00023315"/>
    </source>
</evidence>
<proteinExistence type="predicted"/>
<protein>
    <recommendedName>
        <fullName evidence="4">Phospholipid/glycerol acyltransferase domain-containing protein</fullName>
    </recommendedName>
</protein>
<dbReference type="GO" id="GO:0003841">
    <property type="term" value="F:1-acylglycerol-3-phosphate O-acyltransferase activity"/>
    <property type="evidence" value="ECO:0007669"/>
    <property type="project" value="TreeGrafter"/>
</dbReference>
<evidence type="ECO:0000256" key="1">
    <source>
        <dbReference type="ARBA" id="ARBA00005189"/>
    </source>
</evidence>
<comment type="pathway">
    <text evidence="1">Lipid metabolism.</text>
</comment>
<evidence type="ECO:0000256" key="2">
    <source>
        <dbReference type="ARBA" id="ARBA00022679"/>
    </source>
</evidence>
<keyword evidence="3" id="KW-0012">Acyltransferase</keyword>
<keyword evidence="2" id="KW-0808">Transferase</keyword>
<dbReference type="SUPFAM" id="SSF69593">
    <property type="entry name" value="Glycerol-3-phosphate (1)-acyltransferase"/>
    <property type="match status" value="1"/>
</dbReference>
<dbReference type="GO" id="GO:0006654">
    <property type="term" value="P:phosphatidic acid biosynthetic process"/>
    <property type="evidence" value="ECO:0007669"/>
    <property type="project" value="TreeGrafter"/>
</dbReference>
<evidence type="ECO:0000313" key="6">
    <source>
        <dbReference type="Proteomes" id="UP000007037"/>
    </source>
</evidence>
<dbReference type="Pfam" id="PF01553">
    <property type="entry name" value="Acyltransferase"/>
    <property type="match status" value="1"/>
</dbReference>
<sequence>MPMEKEVQTYLRLKQFVAPFLGFAVNINAYGTEHIAHEGKLILVSNHRSDMDPFIISYTFPRYISWIAADYTFRIPIFKDLAKLAGGIPMAIDGKISMASIKMVQQVFKREGVLGIFPEGHDYMVQNNFSAPMVPFHEGFAAFSIRNKVDILPSVIVPIEESYSDIPIPSLVRSFMGMPKEVCDIKRRSIYKKVRVLYGPKIDHRPYLEGKLENNLKKLSNEVRVRMENLQKTEVV</sequence>
<evidence type="ECO:0000313" key="5">
    <source>
        <dbReference type="EMBL" id="AAS68712.1"/>
    </source>
</evidence>
<dbReference type="PIRSF" id="PIRSF016753">
    <property type="entry name" value="P_lipid/glycerol_ac_tran_prd"/>
    <property type="match status" value="1"/>
</dbReference>
<feature type="domain" description="Phospholipid/glycerol acyltransferase" evidence="4">
    <location>
        <begin position="41"/>
        <end position="164"/>
    </location>
</feature>
<evidence type="ECO:0000259" key="4">
    <source>
        <dbReference type="SMART" id="SM00563"/>
    </source>
</evidence>
<organism evidence="5 6">
    <name type="scientific">Leptospira interrogans serogroup Icterohaemorrhagiae serovar copenhageni (strain Fiocruz L1-130)</name>
    <dbReference type="NCBI Taxonomy" id="267671"/>
    <lineage>
        <taxon>Bacteria</taxon>
        <taxon>Pseudomonadati</taxon>
        <taxon>Spirochaetota</taxon>
        <taxon>Spirochaetia</taxon>
        <taxon>Leptospirales</taxon>
        <taxon>Leptospiraceae</taxon>
        <taxon>Leptospira</taxon>
    </lineage>
</organism>
<dbReference type="PANTHER" id="PTHR10434">
    <property type="entry name" value="1-ACYL-SN-GLYCEROL-3-PHOSPHATE ACYLTRANSFERASE"/>
    <property type="match status" value="1"/>
</dbReference>
<dbReference type="PANTHER" id="PTHR10434:SF66">
    <property type="entry name" value="PHOSPHOLIPID_GLYCEROL ACYLTRANSFERASE DOMAIN-CONTAINING PROTEIN"/>
    <property type="match status" value="1"/>
</dbReference>
<name>Q72W62_LEPIC</name>
<dbReference type="HOGENOM" id="CLU_027938_4_5_12"/>
<dbReference type="AlphaFoldDB" id="Q72W62"/>
<accession>Q72W62</accession>
<reference evidence="5 6" key="1">
    <citation type="journal article" date="2004" name="J. Bacteriol.">
        <title>Comparative genomics of two Leptospira interrogans serovars reveals novel insights into physiology and pathogenesis.</title>
        <authorList>
            <person name="Nascimento A.L."/>
            <person name="Ko A.I."/>
            <person name="Martins E.A."/>
            <person name="Monteiro-Vitorello C.B."/>
            <person name="Ho P.L."/>
            <person name="Haake D.A."/>
            <person name="Verjovski-Almeida S."/>
            <person name="Hartskeerl R.A."/>
            <person name="Marques M.V."/>
            <person name="Oliveira M.C."/>
            <person name="Menck C.F."/>
            <person name="Leite L.C."/>
            <person name="Carrer H."/>
            <person name="Coutinho L.L."/>
            <person name="Degrave W.M."/>
            <person name="Dellagostin O.A."/>
            <person name="El-Dorry H."/>
            <person name="Ferro E.S."/>
            <person name="Ferro M.I."/>
            <person name="Furlan L.R."/>
            <person name="Gamberini M."/>
            <person name="Giglioti E.A."/>
            <person name="Goes-Neto A."/>
            <person name="Goldman G.H."/>
            <person name="Goldman M.H."/>
            <person name="Harakava R."/>
            <person name="Jeronimo S.M."/>
            <person name="Junqueira-De-Azevedo I.L."/>
            <person name="Kimura E.T."/>
            <person name="Kuramae E.E."/>
            <person name="Lemos E.G."/>
            <person name="Lemos M.V."/>
            <person name="Marino C.L."/>
            <person name="Nunes L.R."/>
            <person name="De Oliveira R.C."/>
            <person name="Pereira G.G."/>
            <person name="Reis M.S."/>
            <person name="Schriefer A."/>
            <person name="Siqueira W.J."/>
            <person name="Sommer P."/>
            <person name="Tsai S.M."/>
            <person name="Simpson A.J."/>
            <person name="Ferro J.A."/>
            <person name="Camargo L.E."/>
            <person name="Kitajima J.P."/>
            <person name="Setubal J.C."/>
            <person name="Van Sluys M.A."/>
        </authorList>
    </citation>
    <scope>NUCLEOTIDE SEQUENCE [LARGE SCALE GENOMIC DNA]</scope>
    <source>
        <strain evidence="5 6">Fiocruz L1-130</strain>
    </source>
</reference>
<dbReference type="EMBL" id="AE016823">
    <property type="protein sequence ID" value="AAS68712.1"/>
    <property type="molecule type" value="Genomic_DNA"/>
</dbReference>
<dbReference type="CDD" id="cd07989">
    <property type="entry name" value="LPLAT_AGPAT-like"/>
    <property type="match status" value="1"/>
</dbReference>
<dbReference type="KEGG" id="lic:LIC_10075"/>
<dbReference type="SMART" id="SM00563">
    <property type="entry name" value="PlsC"/>
    <property type="match status" value="1"/>
</dbReference>
<gene>
    <name evidence="5" type="ordered locus">LIC_10075</name>
</gene>
<dbReference type="Proteomes" id="UP000007037">
    <property type="component" value="Chromosome I"/>
</dbReference>
<dbReference type="InterPro" id="IPR016676">
    <property type="entry name" value="P_lipid/glycerol_AcTrfase_prd"/>
</dbReference>